<sequence length="263" mass="28381">MTTRAQAMGASPHLLPNLRSTVIQMATFVDSNGKIHSCELCLKYPETPECLEQCPTSQDPPNSGSPTVAIVAGLSVVAVLVVVVLLVLAALWWYRRKHALPHPDHNAEAPVQEQDDLLTKPKYVVNHANTQTHGFDPNLGCRDCATCVKFAHNPHCGDCLSASTTITLPFGKEIKGAEGTGELFQWQLIAIGVACGVVLVLAIAVFIRYTRRRDKTPRAMEHGISVDSLTGETMAVEESSAYTSSEMSSSGSSMASIHRETVI</sequence>
<feature type="transmembrane region" description="Helical" evidence="2">
    <location>
        <begin position="68"/>
        <end position="94"/>
    </location>
</feature>
<feature type="region of interest" description="Disordered" evidence="1">
    <location>
        <begin position="240"/>
        <end position="263"/>
    </location>
</feature>
<keyword evidence="2" id="KW-1133">Transmembrane helix</keyword>
<accession>A0A6P5AIH6</accession>
<keyword evidence="2" id="KW-0472">Membrane</keyword>
<evidence type="ECO:0000256" key="1">
    <source>
        <dbReference type="SAM" id="MobiDB-lite"/>
    </source>
</evidence>
<dbReference type="AlphaFoldDB" id="A0A6P5AIH6"/>
<dbReference type="Proteomes" id="UP000515135">
    <property type="component" value="Unplaced"/>
</dbReference>
<evidence type="ECO:0000313" key="3">
    <source>
        <dbReference type="Proteomes" id="UP000515135"/>
    </source>
</evidence>
<dbReference type="KEGG" id="bbel:109483179"/>
<dbReference type="GeneID" id="109483179"/>
<feature type="compositionally biased region" description="Low complexity" evidence="1">
    <location>
        <begin position="240"/>
        <end position="256"/>
    </location>
</feature>
<reference evidence="4" key="1">
    <citation type="submission" date="2025-08" db="UniProtKB">
        <authorList>
            <consortium name="RefSeq"/>
        </authorList>
    </citation>
    <scope>IDENTIFICATION</scope>
    <source>
        <tissue evidence="4">Gonad</tissue>
    </source>
</reference>
<name>A0A6P5AIH6_BRABE</name>
<feature type="transmembrane region" description="Helical" evidence="2">
    <location>
        <begin position="188"/>
        <end position="210"/>
    </location>
</feature>
<protein>
    <submittedName>
        <fullName evidence="4">Uncharacterized protein LOC109483179</fullName>
    </submittedName>
</protein>
<dbReference type="OrthoDB" id="10049331at2759"/>
<evidence type="ECO:0000256" key="2">
    <source>
        <dbReference type="SAM" id="Phobius"/>
    </source>
</evidence>
<keyword evidence="3" id="KW-1185">Reference proteome</keyword>
<organism evidence="3 4">
    <name type="scientific">Branchiostoma belcheri</name>
    <name type="common">Amphioxus</name>
    <dbReference type="NCBI Taxonomy" id="7741"/>
    <lineage>
        <taxon>Eukaryota</taxon>
        <taxon>Metazoa</taxon>
        <taxon>Chordata</taxon>
        <taxon>Cephalochordata</taxon>
        <taxon>Leptocardii</taxon>
        <taxon>Amphioxiformes</taxon>
        <taxon>Branchiostomatidae</taxon>
        <taxon>Branchiostoma</taxon>
    </lineage>
</organism>
<gene>
    <name evidence="4" type="primary">LOC109483179</name>
</gene>
<dbReference type="RefSeq" id="XP_019641726.1">
    <property type="nucleotide sequence ID" value="XM_019786167.1"/>
</dbReference>
<keyword evidence="2" id="KW-0812">Transmembrane</keyword>
<proteinExistence type="predicted"/>
<evidence type="ECO:0000313" key="4">
    <source>
        <dbReference type="RefSeq" id="XP_019641726.1"/>
    </source>
</evidence>